<dbReference type="HOGENOM" id="CLU_005588_2_0_2"/>
<feature type="domain" description="Helicase C-terminal" evidence="2">
    <location>
        <begin position="437"/>
        <end position="584"/>
    </location>
</feature>
<dbReference type="CDD" id="cd18799">
    <property type="entry name" value="SF2_C_EcoAI-like"/>
    <property type="match status" value="1"/>
</dbReference>
<dbReference type="InterPro" id="IPR001650">
    <property type="entry name" value="Helicase_C-like"/>
</dbReference>
<dbReference type="InParanoid" id="M9SBE2"/>
<dbReference type="PROSITE" id="PS51192">
    <property type="entry name" value="HELICASE_ATP_BIND_1"/>
    <property type="match status" value="1"/>
</dbReference>
<keyword evidence="3" id="KW-0347">Helicase</keyword>
<dbReference type="InterPro" id="IPR050742">
    <property type="entry name" value="Helicase_Restrict-Modif_Enz"/>
</dbReference>
<dbReference type="KEGG" id="max:MMALV_09140"/>
<organism evidence="3 4">
    <name type="scientific">Methanomethylophilus alvi (strain Mx1201)</name>
    <dbReference type="NCBI Taxonomy" id="1236689"/>
    <lineage>
        <taxon>Archaea</taxon>
        <taxon>Methanobacteriati</taxon>
        <taxon>Thermoplasmatota</taxon>
        <taxon>Thermoplasmata</taxon>
        <taxon>Methanomassiliicoccales</taxon>
        <taxon>Methanomethylophilaceae</taxon>
        <taxon>Methanomethylophilus</taxon>
    </lineage>
</organism>
<dbReference type="PROSITE" id="PS51194">
    <property type="entry name" value="HELICASE_CTER"/>
    <property type="match status" value="1"/>
</dbReference>
<evidence type="ECO:0000313" key="3">
    <source>
        <dbReference type="EMBL" id="AGI85651.2"/>
    </source>
</evidence>
<dbReference type="InterPro" id="IPR025202">
    <property type="entry name" value="PLD-like_dom"/>
</dbReference>
<keyword evidence="3" id="KW-0378">Hydrolase</keyword>
<evidence type="ECO:0000259" key="2">
    <source>
        <dbReference type="PROSITE" id="PS51194"/>
    </source>
</evidence>
<dbReference type="GO" id="GO:0005524">
    <property type="term" value="F:ATP binding"/>
    <property type="evidence" value="ECO:0007669"/>
    <property type="project" value="InterPro"/>
</dbReference>
<dbReference type="InterPro" id="IPR027417">
    <property type="entry name" value="P-loop_NTPase"/>
</dbReference>
<dbReference type="PANTHER" id="PTHR47396">
    <property type="entry name" value="TYPE I RESTRICTION ENZYME ECOKI R PROTEIN"/>
    <property type="match status" value="1"/>
</dbReference>
<dbReference type="STRING" id="1236689.MMALV_09140"/>
<dbReference type="GO" id="GO:0003677">
    <property type="term" value="F:DNA binding"/>
    <property type="evidence" value="ECO:0007669"/>
    <property type="project" value="InterPro"/>
</dbReference>
<dbReference type="SUPFAM" id="SSF52540">
    <property type="entry name" value="P-loop containing nucleoside triphosphate hydrolases"/>
    <property type="match status" value="1"/>
</dbReference>
<dbReference type="GO" id="GO:0004386">
    <property type="term" value="F:helicase activity"/>
    <property type="evidence" value="ECO:0007669"/>
    <property type="project" value="UniProtKB-KW"/>
</dbReference>
<sequence>MRTHGGGTGYPPAGKALCKILIGIGQSLAVISDSRVFTGYDAPLLDPLNEAISGAERIDIITSFTKVTGVNEILPGIRKAVAKGVKIRFLTGTYLDITDPSAVRMLKDVCGENIDIRFYKGTNSFHPKAYFFYKGDSGCLFIGSSNLSRSALVDGVEWNYKILRSESPREFDRFREEFEKLFTDVDMSYEATDEAIEEYRLRRVPPRLPVRQEAPGRVFEKNDVQVEALFNLGMTRESGMDKALVVAATGTGKTVLAAFDSCGYRKVLFVAHTEDILRQARETFSAVRKGDSSGMCCGGEFDIEKDMTFATVQTLSRDNNLDRIPADHFDYIVIDEFHHAAADSYRKVIDHFRPKFLLGLTATPERMDNKDVFVLCDYNVVYEIDLREAIERQYLCRFRYYGIYDGGTDYSRITYVNGRYREDELTRALANEVRARLILDNYLKYGSRRCMGFCSSIDHAEFMASFFVKNGIDSAAVSSRGGTDREEAKRALEEGRISVVFSVDMFNEGVDVPSLDMVMFLRPTESPTVFMQQLGRGLRLSEGKDFLTVLDFIGNYRNAELIPSMLTGRRGGGHTMSDMAKGLPDGCFADFDLEVIRLFDRMGARRKKSEIRDGEYLRVREELGHAPSRCELFSMMDPEKWKLFRLDPKVNPFKDYIGYLRKMGDLDTDRSELLGEDALAFIRMVENTSMSRMYKIPLLLSMFTEDRVVFEPTAEQIAGSFREFYSRDNNMVDFEGIKTRKDRELTDDYWVKLAVENPIRFLCKSEPLYFRRKDDGLISLTDRLRDYSMMKEFIGEVRDALSFRAMDFKQSRYYGKEKE</sequence>
<name>M9SBE2_METAX</name>
<dbReference type="Gene3D" id="3.30.870.10">
    <property type="entry name" value="Endonuclease Chain A"/>
    <property type="match status" value="1"/>
</dbReference>
<dbReference type="AlphaFoldDB" id="M9SBE2"/>
<protein>
    <submittedName>
        <fullName evidence="3">Helicase, C-terminal:DEAD/DEAH box helicase, N-terminal</fullName>
    </submittedName>
</protein>
<dbReference type="GO" id="GO:0016787">
    <property type="term" value="F:hydrolase activity"/>
    <property type="evidence" value="ECO:0007669"/>
    <property type="project" value="InterPro"/>
</dbReference>
<evidence type="ECO:0000313" key="4">
    <source>
        <dbReference type="Proteomes" id="UP000012672"/>
    </source>
</evidence>
<dbReference type="Pfam" id="PF13091">
    <property type="entry name" value="PLDc_2"/>
    <property type="match status" value="1"/>
</dbReference>
<dbReference type="InterPro" id="IPR006935">
    <property type="entry name" value="Helicase/UvrB_N"/>
</dbReference>
<dbReference type="Proteomes" id="UP000012672">
    <property type="component" value="Chromosome"/>
</dbReference>
<proteinExistence type="predicted"/>
<feature type="domain" description="Helicase ATP-binding" evidence="1">
    <location>
        <begin position="234"/>
        <end position="382"/>
    </location>
</feature>
<dbReference type="SMART" id="SM00487">
    <property type="entry name" value="DEXDc"/>
    <property type="match status" value="1"/>
</dbReference>
<dbReference type="eggNOG" id="arCOG00881">
    <property type="taxonomic scope" value="Archaea"/>
</dbReference>
<dbReference type="SUPFAM" id="SSF56024">
    <property type="entry name" value="Phospholipase D/nuclease"/>
    <property type="match status" value="1"/>
</dbReference>
<dbReference type="CDD" id="cd18032">
    <property type="entry name" value="DEXHc_RE_I_III_res"/>
    <property type="match status" value="1"/>
</dbReference>
<dbReference type="Gene3D" id="3.40.50.300">
    <property type="entry name" value="P-loop containing nucleotide triphosphate hydrolases"/>
    <property type="match status" value="2"/>
</dbReference>
<keyword evidence="4" id="KW-1185">Reference proteome</keyword>
<keyword evidence="3" id="KW-0067">ATP-binding</keyword>
<dbReference type="GO" id="GO:0140097">
    <property type="term" value="F:catalytic activity, acting on DNA"/>
    <property type="evidence" value="ECO:0007669"/>
    <property type="project" value="UniProtKB-ARBA"/>
</dbReference>
<dbReference type="EMBL" id="CP004049">
    <property type="protein sequence ID" value="AGI85651.2"/>
    <property type="molecule type" value="Genomic_DNA"/>
</dbReference>
<dbReference type="InterPro" id="IPR014001">
    <property type="entry name" value="Helicase_ATP-bd"/>
</dbReference>
<dbReference type="Pfam" id="PF00271">
    <property type="entry name" value="Helicase_C"/>
    <property type="match status" value="1"/>
</dbReference>
<evidence type="ECO:0000259" key="1">
    <source>
        <dbReference type="PROSITE" id="PS51192"/>
    </source>
</evidence>
<dbReference type="PANTHER" id="PTHR47396:SF1">
    <property type="entry name" value="ATP-DEPENDENT HELICASE IRC3-RELATED"/>
    <property type="match status" value="1"/>
</dbReference>
<reference evidence="3 4" key="1">
    <citation type="journal article" date="2012" name="J. Bacteriol.">
        <title>Genome sequence of 'Candidatus Methanomethylophilus alvus' Mx1201, a methanogenic archaeon from the human gut belonging to a seventh order of methanogens.</title>
        <authorList>
            <person name="Borrel G."/>
            <person name="Harris H.M."/>
            <person name="Tottey W."/>
            <person name="Mihajlovski A."/>
            <person name="Parisot N."/>
            <person name="Peyretaillade E."/>
            <person name="Peyret P."/>
            <person name="Gribaldo S."/>
            <person name="O'Toole P.W."/>
            <person name="Brugere J.F."/>
        </authorList>
    </citation>
    <scope>NUCLEOTIDE SEQUENCE [LARGE SCALE GENOMIC DNA]</scope>
    <source>
        <strain evidence="3 4">Mx1201</strain>
    </source>
</reference>
<dbReference type="SMART" id="SM00490">
    <property type="entry name" value="HELICc"/>
    <property type="match status" value="1"/>
</dbReference>
<keyword evidence="3" id="KW-0547">Nucleotide-binding</keyword>
<accession>M9SBE2</accession>
<dbReference type="GO" id="GO:0005829">
    <property type="term" value="C:cytosol"/>
    <property type="evidence" value="ECO:0007669"/>
    <property type="project" value="TreeGrafter"/>
</dbReference>
<gene>
    <name evidence="3" type="ORF">MMALV_09140</name>
</gene>
<dbReference type="Pfam" id="PF04851">
    <property type="entry name" value="ResIII"/>
    <property type="match status" value="1"/>
</dbReference>